<reference evidence="2 5" key="2">
    <citation type="submission" date="2019-10" db="EMBL/GenBank/DDBJ databases">
        <title>Prolixibacter strains distinguished by the presence of nitrate reductase genes were adept at nitrate-dependent anaerobic corrosion of metallic iron and carbon steel.</title>
        <authorList>
            <person name="Iino T."/>
            <person name="Shono N."/>
            <person name="Ito K."/>
            <person name="Nakamura R."/>
            <person name="Sueoka K."/>
            <person name="Harayama S."/>
            <person name="Ohkuma M."/>
        </authorList>
    </citation>
    <scope>NUCLEOTIDE SEQUENCE [LARGE SCALE GENOMIC DNA]</scope>
    <source>
        <strain evidence="2 5">MIC1-1</strain>
    </source>
</reference>
<protein>
    <submittedName>
        <fullName evidence="3">Uncharacterized protein</fullName>
    </submittedName>
</protein>
<dbReference type="Proteomes" id="UP000240621">
    <property type="component" value="Unassembled WGS sequence"/>
</dbReference>
<name>A0A2P8CAK4_9BACT</name>
<comment type="caution">
    <text evidence="3">The sequence shown here is derived from an EMBL/GenBank/DDBJ whole genome shotgun (WGS) entry which is preliminary data.</text>
</comment>
<organism evidence="3 4">
    <name type="scientific">Prolixibacter denitrificans</name>
    <dbReference type="NCBI Taxonomy" id="1541063"/>
    <lineage>
        <taxon>Bacteria</taxon>
        <taxon>Pseudomonadati</taxon>
        <taxon>Bacteroidota</taxon>
        <taxon>Bacteroidia</taxon>
        <taxon>Marinilabiliales</taxon>
        <taxon>Prolixibacteraceae</taxon>
        <taxon>Prolixibacter</taxon>
    </lineage>
</organism>
<dbReference type="Proteomes" id="UP000396862">
    <property type="component" value="Unassembled WGS sequence"/>
</dbReference>
<dbReference type="EMBL" id="PYGC01000007">
    <property type="protein sequence ID" value="PSK81988.1"/>
    <property type="molecule type" value="Genomic_DNA"/>
</dbReference>
<dbReference type="RefSeq" id="WP_106542790.1">
    <property type="nucleotide sequence ID" value="NZ_BLAU01000001.1"/>
</dbReference>
<accession>A0A2P8CAK4</accession>
<keyword evidence="5" id="KW-1185">Reference proteome</keyword>
<reference evidence="3 4" key="1">
    <citation type="submission" date="2018-03" db="EMBL/GenBank/DDBJ databases">
        <title>Genomic Encyclopedia of Archaeal and Bacterial Type Strains, Phase II (KMG-II): from individual species to whole genera.</title>
        <authorList>
            <person name="Goeker M."/>
        </authorList>
    </citation>
    <scope>NUCLEOTIDE SEQUENCE [LARGE SCALE GENOMIC DNA]</scope>
    <source>
        <strain evidence="3 4">DSM 27267</strain>
    </source>
</reference>
<evidence type="ECO:0000313" key="3">
    <source>
        <dbReference type="EMBL" id="PSK81988.1"/>
    </source>
</evidence>
<dbReference type="AlphaFoldDB" id="A0A2P8CAK4"/>
<evidence type="ECO:0000256" key="1">
    <source>
        <dbReference type="SAM" id="MobiDB-lite"/>
    </source>
</evidence>
<dbReference type="EMBL" id="BLAU01000001">
    <property type="protein sequence ID" value="GET22585.1"/>
    <property type="molecule type" value="Genomic_DNA"/>
</dbReference>
<evidence type="ECO:0000313" key="2">
    <source>
        <dbReference type="EMBL" id="GET22585.1"/>
    </source>
</evidence>
<sequence length="82" mass="9163">MTKHLTVLVPKFLVNTSSFPQEIAQYGNQLKNEGFEGHPSSHRNGGKNNPNTLGRIEDAIAYFVFDGLSRLVNTTTFLLKNK</sequence>
<evidence type="ECO:0000313" key="4">
    <source>
        <dbReference type="Proteomes" id="UP000240621"/>
    </source>
</evidence>
<feature type="region of interest" description="Disordered" evidence="1">
    <location>
        <begin position="31"/>
        <end position="51"/>
    </location>
</feature>
<proteinExistence type="predicted"/>
<gene>
    <name evidence="3" type="ORF">CLV93_107100</name>
    <name evidence="2" type="ORF">JCM18694_28310</name>
</gene>
<evidence type="ECO:0000313" key="5">
    <source>
        <dbReference type="Proteomes" id="UP000396862"/>
    </source>
</evidence>